<evidence type="ECO:0000256" key="1">
    <source>
        <dbReference type="SAM" id="Phobius"/>
    </source>
</evidence>
<dbReference type="PANTHER" id="PTHR38468:SF1">
    <property type="entry name" value="SLL0939 PROTEIN"/>
    <property type="match status" value="1"/>
</dbReference>
<proteinExistence type="predicted"/>
<dbReference type="Proteomes" id="UP000241010">
    <property type="component" value="Unassembled WGS sequence"/>
</dbReference>
<keyword evidence="1" id="KW-0472">Membrane</keyword>
<dbReference type="InterPro" id="IPR012427">
    <property type="entry name" value="DUF1622"/>
</dbReference>
<keyword evidence="1" id="KW-1133">Transmembrane helix</keyword>
<feature type="transmembrane region" description="Helical" evidence="1">
    <location>
        <begin position="25"/>
        <end position="47"/>
    </location>
</feature>
<keyword evidence="1" id="KW-0812">Transmembrane</keyword>
<evidence type="ECO:0000313" key="3">
    <source>
        <dbReference type="Proteomes" id="UP000241010"/>
    </source>
</evidence>
<name>A0A2T4JV76_9RHOB</name>
<accession>A0A2T4JV76</accession>
<evidence type="ECO:0008006" key="4">
    <source>
        <dbReference type="Google" id="ProtNLM"/>
    </source>
</evidence>
<dbReference type="PANTHER" id="PTHR38468">
    <property type="entry name" value="SLL0939 PROTEIN"/>
    <property type="match status" value="1"/>
</dbReference>
<comment type="caution">
    <text evidence="2">The sequence shown here is derived from an EMBL/GenBank/DDBJ whole genome shotgun (WGS) entry which is preliminary data.</text>
</comment>
<dbReference type="OrthoDB" id="7060802at2"/>
<gene>
    <name evidence="2" type="ORF">C5F48_10440</name>
</gene>
<dbReference type="AlphaFoldDB" id="A0A2T4JV76"/>
<dbReference type="EMBL" id="PZKG01000038">
    <property type="protein sequence ID" value="PTE21821.1"/>
    <property type="molecule type" value="Genomic_DNA"/>
</dbReference>
<dbReference type="Pfam" id="PF07784">
    <property type="entry name" value="DUF1622"/>
    <property type="match status" value="1"/>
</dbReference>
<organism evidence="2 3">
    <name type="scientific">Cereibacter changlensis JA139</name>
    <dbReference type="NCBI Taxonomy" id="1188249"/>
    <lineage>
        <taxon>Bacteria</taxon>
        <taxon>Pseudomonadati</taxon>
        <taxon>Pseudomonadota</taxon>
        <taxon>Alphaproteobacteria</taxon>
        <taxon>Rhodobacterales</taxon>
        <taxon>Paracoccaceae</taxon>
        <taxon>Cereibacter</taxon>
    </lineage>
</organism>
<evidence type="ECO:0000313" key="2">
    <source>
        <dbReference type="EMBL" id="PTE21821.1"/>
    </source>
</evidence>
<sequence>MDLVSLGRPNILHEHLAWLVGPLEWVAAGILLGAILILLAGTARFLFGGVRAELSRDNSERVRRTNAERVELGRYILSALELFIVADLLHTALSQELGDLIYLGVLVLIRSAISYFLDRELAALKKDLGE</sequence>
<keyword evidence="3" id="KW-1185">Reference proteome</keyword>
<dbReference type="RefSeq" id="WP_107663851.1">
    <property type="nucleotide sequence ID" value="NZ_PZKG01000038.1"/>
</dbReference>
<protein>
    <recommendedName>
        <fullName evidence="4">DUF1622 domain-containing protein</fullName>
    </recommendedName>
</protein>
<reference evidence="2 3" key="1">
    <citation type="submission" date="2018-03" db="EMBL/GenBank/DDBJ databases">
        <title>Cereibacter changlensis.</title>
        <authorList>
            <person name="Meyer T.E."/>
            <person name="Miller S."/>
            <person name="Lodha T."/>
            <person name="Gandham S."/>
            <person name="Chintalapati S."/>
            <person name="Chintalapati V.R."/>
        </authorList>
    </citation>
    <scope>NUCLEOTIDE SEQUENCE [LARGE SCALE GENOMIC DNA]</scope>
    <source>
        <strain evidence="2 3">JA139</strain>
    </source>
</reference>